<dbReference type="GO" id="GO:0001664">
    <property type="term" value="F:G protein-coupled receptor binding"/>
    <property type="evidence" value="ECO:0007669"/>
    <property type="project" value="TreeGrafter"/>
</dbReference>
<dbReference type="GO" id="GO:0046872">
    <property type="term" value="F:metal ion binding"/>
    <property type="evidence" value="ECO:0007669"/>
    <property type="project" value="UniProtKB-KW"/>
</dbReference>
<organism evidence="12 13">
    <name type="scientific">Caenorhabditis auriculariae</name>
    <dbReference type="NCBI Taxonomy" id="2777116"/>
    <lineage>
        <taxon>Eukaryota</taxon>
        <taxon>Metazoa</taxon>
        <taxon>Ecdysozoa</taxon>
        <taxon>Nematoda</taxon>
        <taxon>Chromadorea</taxon>
        <taxon>Rhabditida</taxon>
        <taxon>Rhabditina</taxon>
        <taxon>Rhabditomorpha</taxon>
        <taxon>Rhabditoidea</taxon>
        <taxon>Rhabditidae</taxon>
        <taxon>Peloderinae</taxon>
        <taxon>Caenorhabditis</taxon>
    </lineage>
</organism>
<dbReference type="PANTHER" id="PTHR10218:SF210">
    <property type="entry name" value="GUANINE NUCLEOTIDE-BINDING PROTEIN ALPHA-13 SUBUNIT"/>
    <property type="match status" value="1"/>
</dbReference>
<dbReference type="SMART" id="SM00275">
    <property type="entry name" value="G_alpha"/>
    <property type="match status" value="1"/>
</dbReference>
<dbReference type="Gene3D" id="3.40.50.300">
    <property type="entry name" value="P-loop containing nucleotide triphosphate hydrolases"/>
    <property type="match status" value="1"/>
</dbReference>
<keyword evidence="2" id="KW-0519">Myristate</keyword>
<dbReference type="SUPFAM" id="SSF47895">
    <property type="entry name" value="Transducin (alpha subunit), insertion domain"/>
    <property type="match status" value="1"/>
</dbReference>
<keyword evidence="5 9" id="KW-0342">GTP-binding</keyword>
<dbReference type="GO" id="GO:0007188">
    <property type="term" value="P:adenylate cyclase-modulating G protein-coupled receptor signaling pathway"/>
    <property type="evidence" value="ECO:0007669"/>
    <property type="project" value="TreeGrafter"/>
</dbReference>
<evidence type="ECO:0000256" key="8">
    <source>
        <dbReference type="ARBA" id="ARBA00023288"/>
    </source>
</evidence>
<evidence type="ECO:0000256" key="10">
    <source>
        <dbReference type="PIRSR" id="PIRSR601019-2"/>
    </source>
</evidence>
<dbReference type="PROSITE" id="PS51882">
    <property type="entry name" value="G_ALPHA"/>
    <property type="match status" value="1"/>
</dbReference>
<keyword evidence="4 9" id="KW-0547">Nucleotide-binding</keyword>
<evidence type="ECO:0000256" key="5">
    <source>
        <dbReference type="ARBA" id="ARBA00023134"/>
    </source>
</evidence>
<protein>
    <submittedName>
        <fullName evidence="12">Uncharacterized protein</fullName>
    </submittedName>
</protein>
<evidence type="ECO:0000256" key="6">
    <source>
        <dbReference type="ARBA" id="ARBA00023139"/>
    </source>
</evidence>
<feature type="binding site" evidence="9">
    <location>
        <begin position="291"/>
        <end position="294"/>
    </location>
    <ligand>
        <name>GTP</name>
        <dbReference type="ChEBI" id="CHEBI:37565"/>
    </ligand>
</feature>
<keyword evidence="10" id="KW-0460">Magnesium</keyword>
<feature type="region of interest" description="Disordered" evidence="11">
    <location>
        <begin position="17"/>
        <end position="45"/>
    </location>
</feature>
<evidence type="ECO:0000256" key="9">
    <source>
        <dbReference type="PIRSR" id="PIRSR601019-1"/>
    </source>
</evidence>
<dbReference type="GO" id="GO:0005525">
    <property type="term" value="F:GTP binding"/>
    <property type="evidence" value="ECO:0007669"/>
    <property type="project" value="UniProtKB-KW"/>
</dbReference>
<evidence type="ECO:0000256" key="3">
    <source>
        <dbReference type="ARBA" id="ARBA00022723"/>
    </source>
</evidence>
<name>A0A8S1HBK8_9PELO</name>
<comment type="caution">
    <text evidence="12">The sequence shown here is derived from an EMBL/GenBank/DDBJ whole genome shotgun (WGS) entry which is preliminary data.</text>
</comment>
<evidence type="ECO:0000256" key="2">
    <source>
        <dbReference type="ARBA" id="ARBA00022707"/>
    </source>
</evidence>
<evidence type="ECO:0000256" key="4">
    <source>
        <dbReference type="ARBA" id="ARBA00022741"/>
    </source>
</evidence>
<dbReference type="GO" id="GO:0003924">
    <property type="term" value="F:GTPase activity"/>
    <property type="evidence" value="ECO:0007669"/>
    <property type="project" value="InterPro"/>
</dbReference>
<feature type="binding site" evidence="9">
    <location>
        <begin position="171"/>
        <end position="172"/>
    </location>
    <ligand>
        <name>GTP</name>
        <dbReference type="ChEBI" id="CHEBI:37565"/>
    </ligand>
</feature>
<dbReference type="GO" id="GO:0031683">
    <property type="term" value="F:G-protein beta/gamma-subunit complex binding"/>
    <property type="evidence" value="ECO:0007669"/>
    <property type="project" value="InterPro"/>
</dbReference>
<dbReference type="FunFam" id="3.40.50.300:FF:000692">
    <property type="entry name" value="Guanine nucleotide-binding protein subunit alpha"/>
    <property type="match status" value="1"/>
</dbReference>
<dbReference type="GO" id="GO:0005834">
    <property type="term" value="C:heterotrimeric G-protein complex"/>
    <property type="evidence" value="ECO:0007669"/>
    <property type="project" value="TreeGrafter"/>
</dbReference>
<proteinExistence type="predicted"/>
<evidence type="ECO:0000256" key="7">
    <source>
        <dbReference type="ARBA" id="ARBA00023224"/>
    </source>
</evidence>
<dbReference type="EMBL" id="CAJGYM010000037">
    <property type="protein sequence ID" value="CAD6193673.1"/>
    <property type="molecule type" value="Genomic_DNA"/>
</dbReference>
<reference evidence="12" key="1">
    <citation type="submission" date="2020-10" db="EMBL/GenBank/DDBJ databases">
        <authorList>
            <person name="Kikuchi T."/>
        </authorList>
    </citation>
    <scope>NUCLEOTIDE SEQUENCE</scope>
    <source>
        <strain evidence="12">NKZ352</strain>
    </source>
</reference>
<dbReference type="AlphaFoldDB" id="A0A8S1HBK8"/>
<dbReference type="PRINTS" id="PR00318">
    <property type="entry name" value="GPROTEINA"/>
</dbReference>
<feature type="binding site" evidence="10">
    <location>
        <position position="202"/>
    </location>
    <ligand>
        <name>Mg(2+)</name>
        <dbReference type="ChEBI" id="CHEBI:18420"/>
    </ligand>
</feature>
<dbReference type="Gene3D" id="1.10.400.10">
    <property type="entry name" value="GI Alpha 1, domain 2-like"/>
    <property type="match status" value="1"/>
</dbReference>
<dbReference type="GO" id="GO:0005737">
    <property type="term" value="C:cytoplasm"/>
    <property type="evidence" value="ECO:0007669"/>
    <property type="project" value="TreeGrafter"/>
</dbReference>
<evidence type="ECO:0000256" key="1">
    <source>
        <dbReference type="ARBA" id="ARBA00011356"/>
    </source>
</evidence>
<feature type="binding site" evidence="10">
    <location>
        <position position="69"/>
    </location>
    <ligand>
        <name>Mg(2+)</name>
        <dbReference type="ChEBI" id="CHEBI:18420"/>
    </ligand>
</feature>
<dbReference type="CDD" id="cd00066">
    <property type="entry name" value="G-alpha"/>
    <property type="match status" value="1"/>
</dbReference>
<dbReference type="InterPro" id="IPR001019">
    <property type="entry name" value="Gprotein_alpha_su"/>
</dbReference>
<evidence type="ECO:0000313" key="13">
    <source>
        <dbReference type="Proteomes" id="UP000835052"/>
    </source>
</evidence>
<comment type="subunit">
    <text evidence="1">G proteins are composed of 3 units; alpha, beta and gamma. The alpha chain contains the guanine nucleotide binding site.</text>
</comment>
<feature type="compositionally biased region" description="Basic and acidic residues" evidence="11">
    <location>
        <begin position="24"/>
        <end position="38"/>
    </location>
</feature>
<dbReference type="OrthoDB" id="5817230at2759"/>
<dbReference type="SUPFAM" id="SSF52540">
    <property type="entry name" value="P-loop containing nucleoside triphosphate hydrolases"/>
    <property type="match status" value="1"/>
</dbReference>
<feature type="binding site" evidence="9">
    <location>
        <begin position="221"/>
        <end position="225"/>
    </location>
    <ligand>
        <name>GTP</name>
        <dbReference type="ChEBI" id="CHEBI:37565"/>
    </ligand>
</feature>
<keyword evidence="6" id="KW-0564">Palmitate</keyword>
<accession>A0A8S1HBK8</accession>
<evidence type="ECO:0000313" key="12">
    <source>
        <dbReference type="EMBL" id="CAD6193673.1"/>
    </source>
</evidence>
<keyword evidence="3 10" id="KW-0479">Metal-binding</keyword>
<evidence type="ECO:0000256" key="11">
    <source>
        <dbReference type="SAM" id="MobiDB-lite"/>
    </source>
</evidence>
<dbReference type="InterPro" id="IPR011025">
    <property type="entry name" value="GproteinA_insert"/>
</dbReference>
<keyword evidence="13" id="KW-1185">Reference proteome</keyword>
<feature type="binding site" evidence="9">
    <location>
        <begin position="65"/>
        <end position="70"/>
    </location>
    <ligand>
        <name>GTP</name>
        <dbReference type="ChEBI" id="CHEBI:37565"/>
    </ligand>
</feature>
<dbReference type="Proteomes" id="UP000835052">
    <property type="component" value="Unassembled WGS sequence"/>
</dbReference>
<dbReference type="InterPro" id="IPR027417">
    <property type="entry name" value="P-loop_NTPase"/>
</dbReference>
<gene>
    <name evidence="12" type="ORF">CAUJ_LOCUS9592</name>
</gene>
<sequence length="369" mass="42381">MGCNNSKTVAKVNDVAAAATPAKAENEEPVQKKADTSKLSRTSSFQEPANDEFTIIRLLLLGAAESGKTTLLEQIRLLYKQNFSDAEMFHRRAFIYNTILQSMRMMIKMMDESGISYADPKNQENAKRIMEEGETQYGLFPQEYADRMVSVWNDDAVQKLYARRSAFNLNDSTKFFLDSFDSINRPDYQPSPKHLIMSYVPTIGVQNVIFTANNRSFQLFDIGGQRIDRRKWATMYDGIDAIFFCLAISEYDQTMNEDLVTNRLTDSLNLLQKISSEPKFLKNSDIFIFLNEVDVFCEKLNEIPLQNFQDQYHGNSSEEALKFIEDMAIQAMAGRDEYLYSIYRTVCIDTEMMAGILGNVFEEILERKL</sequence>
<dbReference type="PANTHER" id="PTHR10218">
    <property type="entry name" value="GTP-BINDING PROTEIN ALPHA SUBUNIT"/>
    <property type="match status" value="1"/>
</dbReference>
<keyword evidence="7" id="KW-0807">Transducer</keyword>
<dbReference type="Pfam" id="PF00503">
    <property type="entry name" value="G-alpha"/>
    <property type="match status" value="1"/>
</dbReference>
<keyword evidence="8" id="KW-0449">Lipoprotein</keyword>